<evidence type="ECO:0000256" key="1">
    <source>
        <dbReference type="ARBA" id="ARBA00002869"/>
    </source>
</evidence>
<dbReference type="InterPro" id="IPR000860">
    <property type="entry name" value="HemC"/>
</dbReference>
<dbReference type="InterPro" id="IPR022418">
    <property type="entry name" value="Porphobilinogen_deaminase_C"/>
</dbReference>
<dbReference type="PRINTS" id="PR00151">
    <property type="entry name" value="PORPHBDMNASE"/>
</dbReference>
<evidence type="ECO:0000259" key="8">
    <source>
        <dbReference type="Pfam" id="PF01379"/>
    </source>
</evidence>
<dbReference type="Pfam" id="PF03900">
    <property type="entry name" value="Porphobil_deamC"/>
    <property type="match status" value="1"/>
</dbReference>
<dbReference type="GO" id="GO:0004418">
    <property type="term" value="F:hydroxymethylbilane synthase activity"/>
    <property type="evidence" value="ECO:0007669"/>
    <property type="project" value="UniProtKB-UniRule"/>
</dbReference>
<comment type="function">
    <text evidence="1 7">Tetrapolymerization of the monopyrrole PBG into the hydroxymethylbilane pre-uroporphyrinogen in several discrete steps.</text>
</comment>
<dbReference type="EC" id="2.5.1.61" evidence="7"/>
<dbReference type="NCBIfam" id="TIGR00212">
    <property type="entry name" value="hemC"/>
    <property type="match status" value="1"/>
</dbReference>
<dbReference type="PANTHER" id="PTHR11557">
    <property type="entry name" value="PORPHOBILINOGEN DEAMINASE"/>
    <property type="match status" value="1"/>
</dbReference>
<protein>
    <recommendedName>
        <fullName evidence="7">Porphobilinogen deaminase</fullName>
        <shortName evidence="7">PBG</shortName>
        <ecNumber evidence="7">2.5.1.61</ecNumber>
    </recommendedName>
    <alternativeName>
        <fullName evidence="7">Hydroxymethylbilane synthase</fullName>
        <shortName evidence="7">HMBS</shortName>
    </alternativeName>
    <alternativeName>
        <fullName evidence="7">Pre-uroporphyrinogen synthase</fullName>
    </alternativeName>
</protein>
<dbReference type="HAMAP" id="MF_00260">
    <property type="entry name" value="Porphobil_deam"/>
    <property type="match status" value="1"/>
</dbReference>
<dbReference type="GO" id="GO:0006782">
    <property type="term" value="P:protoporphyrinogen IX biosynthetic process"/>
    <property type="evidence" value="ECO:0007669"/>
    <property type="project" value="UniProtKB-UniRule"/>
</dbReference>
<evidence type="ECO:0000256" key="5">
    <source>
        <dbReference type="ARBA" id="ARBA00023244"/>
    </source>
</evidence>
<dbReference type="InterPro" id="IPR022419">
    <property type="entry name" value="Porphobilin_deaminase_cofac_BS"/>
</dbReference>
<dbReference type="PANTHER" id="PTHR11557:SF0">
    <property type="entry name" value="PORPHOBILINOGEN DEAMINASE"/>
    <property type="match status" value="1"/>
</dbReference>
<dbReference type="Gene3D" id="3.40.190.10">
    <property type="entry name" value="Periplasmic binding protein-like II"/>
    <property type="match status" value="2"/>
</dbReference>
<evidence type="ECO:0000313" key="10">
    <source>
        <dbReference type="EMBL" id="EJZ88338.1"/>
    </source>
</evidence>
<dbReference type="PROSITE" id="PS00533">
    <property type="entry name" value="PORPHOBILINOGEN_DEAM"/>
    <property type="match status" value="1"/>
</dbReference>
<proteinExistence type="inferred from homology"/>
<dbReference type="GO" id="GO:0005737">
    <property type="term" value="C:cytoplasm"/>
    <property type="evidence" value="ECO:0007669"/>
    <property type="project" value="UniProtKB-UniRule"/>
</dbReference>
<comment type="caution">
    <text evidence="10">The sequence shown here is derived from an EMBL/GenBank/DDBJ whole genome shotgun (WGS) entry which is preliminary data.</text>
</comment>
<gene>
    <name evidence="7" type="primary">hemC</name>
    <name evidence="10" type="ORF">HMPREF9241_00199</name>
</gene>
<dbReference type="Pfam" id="PF01379">
    <property type="entry name" value="Porphobil_deam"/>
    <property type="match status" value="1"/>
</dbReference>
<dbReference type="PATRIC" id="fig|883077.3.peg.194"/>
<dbReference type="InterPro" id="IPR036803">
    <property type="entry name" value="Porphobilinogen_deaminase_C_sf"/>
</dbReference>
<dbReference type="InterPro" id="IPR022417">
    <property type="entry name" value="Porphobilin_deaminase_N"/>
</dbReference>
<feature type="modified residue" description="S-(dipyrrolylmethanemethyl)cysteine" evidence="7">
    <location>
        <position position="255"/>
    </location>
</feature>
<comment type="similarity">
    <text evidence="2 7">Belongs to the HMBS family.</text>
</comment>
<evidence type="ECO:0000256" key="4">
    <source>
        <dbReference type="ARBA" id="ARBA00022679"/>
    </source>
</evidence>
<dbReference type="HOGENOM" id="CLU_019704_1_0_11"/>
<dbReference type="eggNOG" id="COG0181">
    <property type="taxonomic scope" value="Bacteria"/>
</dbReference>
<dbReference type="Gene3D" id="3.30.160.40">
    <property type="entry name" value="Porphobilinogen deaminase, C-terminal domain"/>
    <property type="match status" value="1"/>
</dbReference>
<organism evidence="10 11">
    <name type="scientific">Schaalia turicensis ACS-279-V-Col4</name>
    <dbReference type="NCBI Taxonomy" id="883077"/>
    <lineage>
        <taxon>Bacteria</taxon>
        <taxon>Bacillati</taxon>
        <taxon>Actinomycetota</taxon>
        <taxon>Actinomycetes</taxon>
        <taxon>Actinomycetales</taxon>
        <taxon>Actinomycetaceae</taxon>
        <taxon>Schaalia</taxon>
    </lineage>
</organism>
<dbReference type="FunFam" id="3.40.190.10:FF:000005">
    <property type="entry name" value="Porphobilinogen deaminase"/>
    <property type="match status" value="1"/>
</dbReference>
<comment type="catalytic activity">
    <reaction evidence="6 7">
        <text>4 porphobilinogen + H2O = hydroxymethylbilane + 4 NH4(+)</text>
        <dbReference type="Rhea" id="RHEA:13185"/>
        <dbReference type="ChEBI" id="CHEBI:15377"/>
        <dbReference type="ChEBI" id="CHEBI:28938"/>
        <dbReference type="ChEBI" id="CHEBI:57845"/>
        <dbReference type="ChEBI" id="CHEBI:58126"/>
        <dbReference type="EC" id="2.5.1.61"/>
    </reaction>
</comment>
<evidence type="ECO:0000256" key="7">
    <source>
        <dbReference type="HAMAP-Rule" id="MF_00260"/>
    </source>
</evidence>
<keyword evidence="11" id="KW-1185">Reference proteome</keyword>
<comment type="cofactor">
    <cofactor evidence="7">
        <name>dipyrromethane</name>
        <dbReference type="ChEBI" id="CHEBI:60342"/>
    </cofactor>
    <text evidence="7">Binds 1 dipyrromethane group covalently.</text>
</comment>
<evidence type="ECO:0000256" key="2">
    <source>
        <dbReference type="ARBA" id="ARBA00005638"/>
    </source>
</evidence>
<dbReference type="SUPFAM" id="SSF53850">
    <property type="entry name" value="Periplasmic binding protein-like II"/>
    <property type="match status" value="1"/>
</dbReference>
<dbReference type="PIRSF" id="PIRSF001438">
    <property type="entry name" value="4pyrrol_synth_OHMeBilane_synth"/>
    <property type="match status" value="1"/>
</dbReference>
<feature type="domain" description="Porphobilinogen deaminase N-terminal" evidence="8">
    <location>
        <begin position="16"/>
        <end position="220"/>
    </location>
</feature>
<keyword evidence="4 7" id="KW-0808">Transferase</keyword>
<evidence type="ECO:0000259" key="9">
    <source>
        <dbReference type="Pfam" id="PF03900"/>
    </source>
</evidence>
<comment type="miscellaneous">
    <text evidence="7">The porphobilinogen subunits are added to the dipyrromethane group.</text>
</comment>
<evidence type="ECO:0000256" key="3">
    <source>
        <dbReference type="ARBA" id="ARBA00011245"/>
    </source>
</evidence>
<dbReference type="SUPFAM" id="SSF54782">
    <property type="entry name" value="Porphobilinogen deaminase (hydroxymethylbilane synthase), C-terminal domain"/>
    <property type="match status" value="1"/>
</dbReference>
<reference evidence="10 11" key="1">
    <citation type="submission" date="2012-07" db="EMBL/GenBank/DDBJ databases">
        <title>The Genome Sequence of Actinomyces turicensis ACS-279-V-COL4.</title>
        <authorList>
            <consortium name="The Broad Institute Genome Sequencing Platform"/>
            <person name="Earl A."/>
            <person name="Ward D."/>
            <person name="Feldgarden M."/>
            <person name="Gevers D."/>
            <person name="Saerens B."/>
            <person name="Vaneechoutte M."/>
            <person name="Walker B."/>
            <person name="Young S.K."/>
            <person name="Zeng Q."/>
            <person name="Gargeya S."/>
            <person name="Fitzgerald M."/>
            <person name="Haas B."/>
            <person name="Abouelleil A."/>
            <person name="Alvarado L."/>
            <person name="Arachchi H.M."/>
            <person name="Berlin A."/>
            <person name="Chapman S.B."/>
            <person name="Goldberg J."/>
            <person name="Griggs A."/>
            <person name="Gujja S."/>
            <person name="Hansen M."/>
            <person name="Howarth C."/>
            <person name="Imamovic A."/>
            <person name="Larimer J."/>
            <person name="McCowen C."/>
            <person name="Montmayeur A."/>
            <person name="Murphy C."/>
            <person name="Neiman D."/>
            <person name="Pearson M."/>
            <person name="Priest M."/>
            <person name="Roberts A."/>
            <person name="Saif S."/>
            <person name="Shea T."/>
            <person name="Sisk P."/>
            <person name="Sykes S."/>
            <person name="Wortman J."/>
            <person name="Nusbaum C."/>
            <person name="Birren B."/>
        </authorList>
    </citation>
    <scope>NUCLEOTIDE SEQUENCE [LARGE SCALE GENOMIC DNA]</scope>
    <source>
        <strain evidence="10 11">ACS-279-V-Col4</strain>
    </source>
</reference>
<accession>K0YXH4</accession>
<dbReference type="STRING" id="883077.HMPREF9241_00199"/>
<name>K0YXH4_9ACTO</name>
<dbReference type="EMBL" id="AGWQ01000002">
    <property type="protein sequence ID" value="EJZ88338.1"/>
    <property type="molecule type" value="Genomic_DNA"/>
</dbReference>
<comment type="subunit">
    <text evidence="3 7">Monomer.</text>
</comment>
<evidence type="ECO:0000256" key="6">
    <source>
        <dbReference type="ARBA" id="ARBA00048169"/>
    </source>
</evidence>
<keyword evidence="5 7" id="KW-0627">Porphyrin biosynthesis</keyword>
<dbReference type="AlphaFoldDB" id="K0YXH4"/>
<feature type="domain" description="Porphobilinogen deaminase C-terminal" evidence="9">
    <location>
        <begin position="241"/>
        <end position="287"/>
    </location>
</feature>
<evidence type="ECO:0000313" key="11">
    <source>
        <dbReference type="Proteomes" id="UP000003994"/>
    </source>
</evidence>
<sequence length="341" mass="35280">MVTMNSPIPASDTPVLKLGTRASKLALTQSQMVANAIEEAGTHAGTPVRVELVHITTHGDVDPTPLSKLGGAGVFVAHLRESLLAGECDIAVHSCKDLPTDDIDGLTLVAMPPREDVRDALCSRGGTPLAELPEGAKVGTGSPRRSAQILATRPDIQIVDIRGNVPTRLARINEDLDAVILATAGLNRLGMSEAIAQYLPTNQMLPAAAQGALAIEVRSDWDPALIALVASLDDQATHIGVTAERSLMNALGAGCAAPLGALGTIDDGVLTLHGRVIATDGSQVLERVASCPIPQVHDSTSAISTKTHEAAILLGRALAQTLLGAGAEEIADIHATKNQTK</sequence>
<dbReference type="Proteomes" id="UP000003994">
    <property type="component" value="Unassembled WGS sequence"/>
</dbReference>